<dbReference type="InterPro" id="IPR051044">
    <property type="entry name" value="MAG_DAG_Lipase"/>
</dbReference>
<dbReference type="Proteomes" id="UP001243212">
    <property type="component" value="Unassembled WGS sequence"/>
</dbReference>
<evidence type="ECO:0000313" key="2">
    <source>
        <dbReference type="EMBL" id="MDP9806630.1"/>
    </source>
</evidence>
<feature type="domain" description="Serine aminopeptidase S33" evidence="1">
    <location>
        <begin position="68"/>
        <end position="225"/>
    </location>
</feature>
<dbReference type="GO" id="GO:0016787">
    <property type="term" value="F:hydrolase activity"/>
    <property type="evidence" value="ECO:0007669"/>
    <property type="project" value="UniProtKB-KW"/>
</dbReference>
<dbReference type="PANTHER" id="PTHR11614">
    <property type="entry name" value="PHOSPHOLIPASE-RELATED"/>
    <property type="match status" value="1"/>
</dbReference>
<dbReference type="RefSeq" id="WP_307682841.1">
    <property type="nucleotide sequence ID" value="NZ_JAUSQX010000001.1"/>
</dbReference>
<evidence type="ECO:0000259" key="1">
    <source>
        <dbReference type="Pfam" id="PF12146"/>
    </source>
</evidence>
<dbReference type="Pfam" id="PF12146">
    <property type="entry name" value="Hydrolase_4"/>
    <property type="match status" value="1"/>
</dbReference>
<keyword evidence="2" id="KW-0378">Hydrolase</keyword>
<proteinExistence type="predicted"/>
<dbReference type="InterPro" id="IPR022742">
    <property type="entry name" value="Hydrolase_4"/>
</dbReference>
<protein>
    <submittedName>
        <fullName evidence="2">Alpha-beta hydrolase superfamily lysophospholipase</fullName>
    </submittedName>
</protein>
<keyword evidence="3" id="KW-1185">Reference proteome</keyword>
<dbReference type="InterPro" id="IPR029058">
    <property type="entry name" value="AB_hydrolase_fold"/>
</dbReference>
<reference evidence="2 3" key="1">
    <citation type="submission" date="2023-07" db="EMBL/GenBank/DDBJ databases">
        <title>Sequencing the genomes of 1000 actinobacteria strains.</title>
        <authorList>
            <person name="Klenk H.-P."/>
        </authorList>
    </citation>
    <scope>NUCLEOTIDE SEQUENCE [LARGE SCALE GENOMIC DNA]</scope>
    <source>
        <strain evidence="2 3">DSM 17163</strain>
    </source>
</reference>
<dbReference type="Gene3D" id="3.40.50.1820">
    <property type="entry name" value="alpha/beta hydrolase"/>
    <property type="match status" value="1"/>
</dbReference>
<name>A0ABT9NGT9_9ACTO</name>
<accession>A0ABT9NGT9</accession>
<evidence type="ECO:0000313" key="3">
    <source>
        <dbReference type="Proteomes" id="UP001243212"/>
    </source>
</evidence>
<sequence>MTWTPDPLGEGFYQRILELHDDEYGPNRAALVTYRPDWHTQTSEHGEPDHQPVNTLNEAQEAGRGGDARFALLAIHGWNDYFYHGEFAEKIARMGGQFFAIDLRKYGRAHIDGQMWGYVEDLSTYDEEIGKALNVIYEEHGLDIPVFLYGHSTGGLTATLWADRHPGVLHGLLLNSPWLEIQAPTALRHIGQPILEALQKMSPTAELPFSDNGYYQRVLTGWMTEEERAQIEEYQARAGIADGDLDPFFREGGWKPNPDYRHYPSFPVRPGWLAAVLTGHERVAQGLAIDCPILVLTSDSSDFPDSWSDEVRAQDTVLDVEQIWKRVPTLGAVTTLVKIENAIHDVLLSRKSARDVGYFHIREFISACVKLREIG</sequence>
<comment type="caution">
    <text evidence="2">The sequence shown here is derived from an EMBL/GenBank/DDBJ whole genome shotgun (WGS) entry which is preliminary data.</text>
</comment>
<dbReference type="SUPFAM" id="SSF53474">
    <property type="entry name" value="alpha/beta-Hydrolases"/>
    <property type="match status" value="1"/>
</dbReference>
<organism evidence="2 3">
    <name type="scientific">Trueperella bonasi</name>
    <dbReference type="NCBI Taxonomy" id="312286"/>
    <lineage>
        <taxon>Bacteria</taxon>
        <taxon>Bacillati</taxon>
        <taxon>Actinomycetota</taxon>
        <taxon>Actinomycetes</taxon>
        <taxon>Actinomycetales</taxon>
        <taxon>Actinomycetaceae</taxon>
        <taxon>Trueperella</taxon>
    </lineage>
</organism>
<gene>
    <name evidence="2" type="ORF">J2S70_001212</name>
</gene>
<dbReference type="EMBL" id="JAUSQX010000001">
    <property type="protein sequence ID" value="MDP9806630.1"/>
    <property type="molecule type" value="Genomic_DNA"/>
</dbReference>